<comment type="similarity">
    <text evidence="1 5">Belongs to the iron/ascorbate-dependent oxidoreductase family.</text>
</comment>
<proteinExistence type="inferred from homology"/>
<keyword evidence="2 5" id="KW-0479">Metal-binding</keyword>
<evidence type="ECO:0000259" key="6">
    <source>
        <dbReference type="PROSITE" id="PS51471"/>
    </source>
</evidence>
<dbReference type="InterPro" id="IPR044861">
    <property type="entry name" value="IPNS-like_FE2OG_OXY"/>
</dbReference>
<dbReference type="PANTHER" id="PTHR10209:SF714">
    <property type="entry name" value="1-AMINOCYCLOPROPANE-1-CARBOXYLATE OXIDASE HOMOLOG 11-RELATED"/>
    <property type="match status" value="1"/>
</dbReference>
<gene>
    <name evidence="7" type="ORF">CITCOLO1_LOCUS21610</name>
</gene>
<accession>A0ABP0Z8S2</accession>
<keyword evidence="3 5" id="KW-0560">Oxidoreductase</keyword>
<evidence type="ECO:0000256" key="4">
    <source>
        <dbReference type="ARBA" id="ARBA00023004"/>
    </source>
</evidence>
<evidence type="ECO:0000256" key="3">
    <source>
        <dbReference type="ARBA" id="ARBA00023002"/>
    </source>
</evidence>
<keyword evidence="8" id="KW-1185">Reference proteome</keyword>
<dbReference type="Pfam" id="PF03171">
    <property type="entry name" value="2OG-FeII_Oxy"/>
    <property type="match status" value="1"/>
</dbReference>
<evidence type="ECO:0000313" key="7">
    <source>
        <dbReference type="EMBL" id="CAK9329173.1"/>
    </source>
</evidence>
<feature type="domain" description="Fe2OG dioxygenase" evidence="6">
    <location>
        <begin position="223"/>
        <end position="324"/>
    </location>
</feature>
<dbReference type="Pfam" id="PF14226">
    <property type="entry name" value="DIOX_N"/>
    <property type="match status" value="1"/>
</dbReference>
<keyword evidence="4 5" id="KW-0408">Iron</keyword>
<evidence type="ECO:0000313" key="8">
    <source>
        <dbReference type="Proteomes" id="UP001642487"/>
    </source>
</evidence>
<protein>
    <recommendedName>
        <fullName evidence="6">Fe2OG dioxygenase domain-containing protein</fullName>
    </recommendedName>
</protein>
<dbReference type="InterPro" id="IPR005123">
    <property type="entry name" value="Oxoglu/Fe-dep_dioxygenase_dom"/>
</dbReference>
<dbReference type="SUPFAM" id="SSF51197">
    <property type="entry name" value="Clavaminate synthase-like"/>
    <property type="match status" value="1"/>
</dbReference>
<evidence type="ECO:0000256" key="2">
    <source>
        <dbReference type="ARBA" id="ARBA00022723"/>
    </source>
</evidence>
<dbReference type="Proteomes" id="UP001642487">
    <property type="component" value="Chromosome 9"/>
</dbReference>
<dbReference type="Gene3D" id="2.60.120.330">
    <property type="entry name" value="B-lactam Antibiotic, Isopenicillin N Synthase, Chain"/>
    <property type="match status" value="1"/>
</dbReference>
<dbReference type="InterPro" id="IPR026992">
    <property type="entry name" value="DIOX_N"/>
</dbReference>
<evidence type="ECO:0000256" key="5">
    <source>
        <dbReference type="RuleBase" id="RU003682"/>
    </source>
</evidence>
<reference evidence="7 8" key="1">
    <citation type="submission" date="2024-03" db="EMBL/GenBank/DDBJ databases">
        <authorList>
            <person name="Gkanogiannis A."/>
            <person name="Becerra Lopez-Lavalle L."/>
        </authorList>
    </citation>
    <scope>NUCLEOTIDE SEQUENCE [LARGE SCALE GENOMIC DNA]</scope>
</reference>
<dbReference type="EMBL" id="OZ021743">
    <property type="protein sequence ID" value="CAK9329173.1"/>
    <property type="molecule type" value="Genomic_DNA"/>
</dbReference>
<dbReference type="InterPro" id="IPR027443">
    <property type="entry name" value="IPNS-like_sf"/>
</dbReference>
<sequence>MNSHLQVFNSYDRQAELKAFHNTKLGVKGVADSGVTKIPKIFSHDNQSPSLITSPAVAAAEKLAGETEAKNLTIPIIDLEQTQKNRAKVINEIREASENWGFFQILNHGVPLAVMDEMMNGIRRFHEQDDEMKKDLYSRDFQRKVLFNSNFDLFKGVSTNWRDTLTVVVAPRGAEAEDLPVVSREAVMDYSKRVMELGGVLLKLLSEGLGVAPNRLKELGCGEGLVMFCHYYPPCPQPELTWGTTDHTDSSFLTVLLQDDFGGLQVRHGDRWVDVHPIKGAFVVNIGDFMQIMSNDKFKSVNHRVLANKGGPRISVASFFRCNLPPENGLVFGPIKELSSEENPDVYRETSIKDYVAYYYKKGLNGISALEHFKL</sequence>
<dbReference type="PANTHER" id="PTHR10209">
    <property type="entry name" value="OXIDOREDUCTASE, 2OG-FE II OXYGENASE FAMILY PROTEIN"/>
    <property type="match status" value="1"/>
</dbReference>
<dbReference type="PROSITE" id="PS51471">
    <property type="entry name" value="FE2OG_OXY"/>
    <property type="match status" value="1"/>
</dbReference>
<evidence type="ECO:0000256" key="1">
    <source>
        <dbReference type="ARBA" id="ARBA00008056"/>
    </source>
</evidence>
<name>A0ABP0Z8S2_9ROSI</name>
<organism evidence="7 8">
    <name type="scientific">Citrullus colocynthis</name>
    <name type="common">colocynth</name>
    <dbReference type="NCBI Taxonomy" id="252529"/>
    <lineage>
        <taxon>Eukaryota</taxon>
        <taxon>Viridiplantae</taxon>
        <taxon>Streptophyta</taxon>
        <taxon>Embryophyta</taxon>
        <taxon>Tracheophyta</taxon>
        <taxon>Spermatophyta</taxon>
        <taxon>Magnoliopsida</taxon>
        <taxon>eudicotyledons</taxon>
        <taxon>Gunneridae</taxon>
        <taxon>Pentapetalae</taxon>
        <taxon>rosids</taxon>
        <taxon>fabids</taxon>
        <taxon>Cucurbitales</taxon>
        <taxon>Cucurbitaceae</taxon>
        <taxon>Benincaseae</taxon>
        <taxon>Citrullus</taxon>
    </lineage>
</organism>